<dbReference type="PROSITE" id="PS51186">
    <property type="entry name" value="GNAT"/>
    <property type="match status" value="1"/>
</dbReference>
<dbReference type="GO" id="GO:0016747">
    <property type="term" value="F:acyltransferase activity, transferring groups other than amino-acyl groups"/>
    <property type="evidence" value="ECO:0007669"/>
    <property type="project" value="InterPro"/>
</dbReference>
<dbReference type="SUPFAM" id="SSF81301">
    <property type="entry name" value="Nucleotidyltransferase"/>
    <property type="match status" value="1"/>
</dbReference>
<evidence type="ECO:0000313" key="2">
    <source>
        <dbReference type="EMBL" id="ARI77153.1"/>
    </source>
</evidence>
<dbReference type="Pfam" id="PF13673">
    <property type="entry name" value="Acetyltransf_10"/>
    <property type="match status" value="1"/>
</dbReference>
<accession>A0A1W5ZV61</accession>
<evidence type="ECO:0000259" key="1">
    <source>
        <dbReference type="PROSITE" id="PS51186"/>
    </source>
</evidence>
<dbReference type="AlphaFoldDB" id="A0A1W5ZV61"/>
<evidence type="ECO:0000313" key="3">
    <source>
        <dbReference type="Proteomes" id="UP000192527"/>
    </source>
</evidence>
<gene>
    <name evidence="2" type="ORF">HM131_10020</name>
</gene>
<dbReference type="Gene3D" id="3.30.460.10">
    <property type="entry name" value="Beta Polymerase, domain 2"/>
    <property type="match status" value="1"/>
</dbReference>
<dbReference type="KEGG" id="hmn:HM131_10020"/>
<dbReference type="InterPro" id="IPR016181">
    <property type="entry name" value="Acyl_CoA_acyltransferase"/>
</dbReference>
<dbReference type="EMBL" id="CP020772">
    <property type="protein sequence ID" value="ARI77153.1"/>
    <property type="molecule type" value="Genomic_DNA"/>
</dbReference>
<proteinExistence type="predicted"/>
<dbReference type="SUPFAM" id="SSF55729">
    <property type="entry name" value="Acyl-CoA N-acyltransferases (Nat)"/>
    <property type="match status" value="1"/>
</dbReference>
<organism evidence="2 3">
    <name type="scientific">Halobacillus mangrovi</name>
    <dbReference type="NCBI Taxonomy" id="402384"/>
    <lineage>
        <taxon>Bacteria</taxon>
        <taxon>Bacillati</taxon>
        <taxon>Bacillota</taxon>
        <taxon>Bacilli</taxon>
        <taxon>Bacillales</taxon>
        <taxon>Bacillaceae</taxon>
        <taxon>Halobacillus</taxon>
    </lineage>
</organism>
<keyword evidence="3" id="KW-1185">Reference proteome</keyword>
<dbReference type="InterPro" id="IPR000182">
    <property type="entry name" value="GNAT_dom"/>
</dbReference>
<dbReference type="Gene3D" id="3.40.630.30">
    <property type="match status" value="1"/>
</dbReference>
<dbReference type="RefSeq" id="WP_085029625.1">
    <property type="nucleotide sequence ID" value="NZ_CP020772.1"/>
</dbReference>
<feature type="domain" description="N-acetyltransferase" evidence="1">
    <location>
        <begin position="1"/>
        <end position="152"/>
    </location>
</feature>
<protein>
    <recommendedName>
        <fullName evidence="1">N-acetyltransferase domain-containing protein</fullName>
    </recommendedName>
</protein>
<reference evidence="2 3" key="1">
    <citation type="submission" date="2017-04" db="EMBL/GenBank/DDBJ databases">
        <title>The whole genome sequencing and assembly of Halobacillus mangrovi strain.</title>
        <authorList>
            <person name="Lee S.-J."/>
            <person name="Park M.-K."/>
            <person name="Kim J.-Y."/>
            <person name="Lee Y.-J."/>
            <person name="Yi H."/>
            <person name="Bahn Y.-S."/>
            <person name="Kim J.F."/>
            <person name="Lee D.-W."/>
        </authorList>
    </citation>
    <scope>NUCLEOTIDE SEQUENCE [LARGE SCALE GENOMIC DNA]</scope>
    <source>
        <strain evidence="2 3">KTB 131</strain>
    </source>
</reference>
<sequence length="439" mass="51448">MRIREACPEESDCLSEIAIQSKAYWGYDDWFLNSCKSDLTLTERYIKQNPTFVLESNNEIHGFYSILLVKHRLDHFFISPKSIGQGYGRKLWQHMVEICTMWNFSSLTIESDPHAEGFYYKMGANWIGETESTVFPSRNLPLLEVIFDHDHNFRNEEKMRELILQYAKLHEPIRGAIMNGSRVNPNVTPDRFQDYDIVYFVTDVEPFKQEKNVLPHFGEVMLIEKPEDKILPAPLADGRFTYLIQFMDGNRIDMQFVAVENIEEKLQDSLTEILLDKDQIFPDLPSPSERSYWIKPPTEKLYQDCCNSFIWGLGSHIPKTIWRKELPLLMTLIDGVLREPLIHMLKWKVGHDNGYRVSVGKAGKNLEQWVEPELWSRFIDTYPDSNYDRIWSSLFAFHDLFLDTALEVGRAHGYTFPIEEMDRAIKFLKNVRQTANKNP</sequence>
<dbReference type="InterPro" id="IPR007530">
    <property type="entry name" value="Aminoglycoside_adenylylTfrase"/>
</dbReference>
<dbReference type="CDD" id="cd04301">
    <property type="entry name" value="NAT_SF"/>
    <property type="match status" value="1"/>
</dbReference>
<dbReference type="Gene3D" id="1.20.120.330">
    <property type="entry name" value="Nucleotidyltransferases domain 2"/>
    <property type="match status" value="1"/>
</dbReference>
<dbReference type="Proteomes" id="UP000192527">
    <property type="component" value="Chromosome"/>
</dbReference>
<dbReference type="OrthoDB" id="9776406at2"/>
<name>A0A1W5ZV61_9BACI</name>
<dbReference type="Pfam" id="PF04439">
    <property type="entry name" value="Adenyl_transf"/>
    <property type="match status" value="1"/>
</dbReference>
<dbReference type="SUPFAM" id="SSF81631">
    <property type="entry name" value="PAP/OAS1 substrate-binding domain"/>
    <property type="match status" value="1"/>
</dbReference>
<dbReference type="InterPro" id="IPR043519">
    <property type="entry name" value="NT_sf"/>
</dbReference>